<evidence type="ECO:0000256" key="8">
    <source>
        <dbReference type="ARBA" id="ARBA00021824"/>
    </source>
</evidence>
<dbReference type="GO" id="GO:0000122">
    <property type="term" value="P:negative regulation of transcription by RNA polymerase II"/>
    <property type="evidence" value="ECO:0007669"/>
    <property type="project" value="TreeGrafter"/>
</dbReference>
<evidence type="ECO:0000256" key="2">
    <source>
        <dbReference type="ARBA" id="ARBA00004138"/>
    </source>
</evidence>
<evidence type="ECO:0000313" key="20">
    <source>
        <dbReference type="WBParaSite" id="SBAD_0001052301-mRNA-1"/>
    </source>
</evidence>
<evidence type="ECO:0000256" key="7">
    <source>
        <dbReference type="ARBA" id="ARBA00009987"/>
    </source>
</evidence>
<evidence type="ECO:0000256" key="9">
    <source>
        <dbReference type="ARBA" id="ARBA00022468"/>
    </source>
</evidence>
<keyword evidence="15" id="KW-0966">Cell projection</keyword>
<feature type="domain" description="UDENN FLCN/SMCR8-type" evidence="17">
    <location>
        <begin position="101"/>
        <end position="567"/>
    </location>
</feature>
<keyword evidence="12" id="KW-0206">Cytoskeleton</keyword>
<keyword evidence="11" id="KW-0472">Membrane</keyword>
<keyword evidence="14" id="KW-0539">Nucleus</keyword>
<name>A0A183J2R2_9BILA</name>
<dbReference type="Proteomes" id="UP000270296">
    <property type="component" value="Unassembled WGS sequence"/>
</dbReference>
<dbReference type="PANTHER" id="PTHR31441:SF2">
    <property type="entry name" value="FOLLICULIN"/>
    <property type="match status" value="1"/>
</dbReference>
<organism evidence="20">
    <name type="scientific">Soboliphyme baturini</name>
    <dbReference type="NCBI Taxonomy" id="241478"/>
    <lineage>
        <taxon>Eukaryota</taxon>
        <taxon>Metazoa</taxon>
        <taxon>Ecdysozoa</taxon>
        <taxon>Nematoda</taxon>
        <taxon>Enoplea</taxon>
        <taxon>Dorylaimia</taxon>
        <taxon>Dioctophymatida</taxon>
        <taxon>Dioctophymatoidea</taxon>
        <taxon>Soboliphymatidae</taxon>
        <taxon>Soboliphyme</taxon>
    </lineage>
</organism>
<evidence type="ECO:0000256" key="16">
    <source>
        <dbReference type="SAM" id="MobiDB-lite"/>
    </source>
</evidence>
<evidence type="ECO:0000259" key="17">
    <source>
        <dbReference type="PROSITE" id="PS51834"/>
    </source>
</evidence>
<keyword evidence="13" id="KW-0458">Lysosome</keyword>
<keyword evidence="10" id="KW-0963">Cytoplasm</keyword>
<evidence type="ECO:0000256" key="6">
    <source>
        <dbReference type="ARBA" id="ARBA00004656"/>
    </source>
</evidence>
<keyword evidence="19" id="KW-1185">Reference proteome</keyword>
<evidence type="ECO:0000313" key="18">
    <source>
        <dbReference type="EMBL" id="VDP29518.1"/>
    </source>
</evidence>
<evidence type="ECO:0000256" key="13">
    <source>
        <dbReference type="ARBA" id="ARBA00023228"/>
    </source>
</evidence>
<protein>
    <recommendedName>
        <fullName evidence="8">Folliculin</fullName>
    </recommendedName>
</protein>
<dbReference type="InterPro" id="IPR032035">
    <property type="entry name" value="Folliculin_DENN"/>
</dbReference>
<dbReference type="GO" id="GO:0005819">
    <property type="term" value="C:spindle"/>
    <property type="evidence" value="ECO:0007669"/>
    <property type="project" value="UniProtKB-SubCell"/>
</dbReference>
<evidence type="ECO:0000256" key="12">
    <source>
        <dbReference type="ARBA" id="ARBA00023212"/>
    </source>
</evidence>
<dbReference type="GO" id="GO:0005813">
    <property type="term" value="C:centrosome"/>
    <property type="evidence" value="ECO:0007669"/>
    <property type="project" value="UniProtKB-SubCell"/>
</dbReference>
<dbReference type="GO" id="GO:0005765">
    <property type="term" value="C:lysosomal membrane"/>
    <property type="evidence" value="ECO:0007669"/>
    <property type="project" value="UniProtKB-SubCell"/>
</dbReference>
<dbReference type="Pfam" id="PF11704">
    <property type="entry name" value="Folliculin"/>
    <property type="match status" value="1"/>
</dbReference>
<dbReference type="InterPro" id="IPR037521">
    <property type="entry name" value="FLCN/SMCR8_DENN"/>
</dbReference>
<reference evidence="18 19" key="2">
    <citation type="submission" date="2018-11" db="EMBL/GenBank/DDBJ databases">
        <authorList>
            <consortium name="Pathogen Informatics"/>
        </authorList>
    </citation>
    <scope>NUCLEOTIDE SEQUENCE [LARGE SCALE GENOMIC DNA]</scope>
</reference>
<dbReference type="GO" id="GO:0005096">
    <property type="term" value="F:GTPase activator activity"/>
    <property type="evidence" value="ECO:0007669"/>
    <property type="project" value="UniProtKB-KW"/>
</dbReference>
<dbReference type="Gene3D" id="3.40.50.12430">
    <property type="match status" value="1"/>
</dbReference>
<dbReference type="InterPro" id="IPR037520">
    <property type="entry name" value="Folliculin/SMCR8_longin"/>
</dbReference>
<evidence type="ECO:0000256" key="1">
    <source>
        <dbReference type="ARBA" id="ARBA00004123"/>
    </source>
</evidence>
<dbReference type="GO" id="GO:0005634">
    <property type="term" value="C:nucleus"/>
    <property type="evidence" value="ECO:0007669"/>
    <property type="project" value="UniProtKB-SubCell"/>
</dbReference>
<dbReference type="PANTHER" id="PTHR31441">
    <property type="entry name" value="FOLLICULIN FAMILY MEMBER"/>
    <property type="match status" value="1"/>
</dbReference>
<dbReference type="InterPro" id="IPR044886">
    <property type="entry name" value="FLCN_DENN_C_sf"/>
</dbReference>
<evidence type="ECO:0000256" key="15">
    <source>
        <dbReference type="ARBA" id="ARBA00023273"/>
    </source>
</evidence>
<evidence type="ECO:0000256" key="11">
    <source>
        <dbReference type="ARBA" id="ARBA00023136"/>
    </source>
</evidence>
<dbReference type="GO" id="GO:1904263">
    <property type="term" value="P:positive regulation of TORC1 signaling"/>
    <property type="evidence" value="ECO:0007669"/>
    <property type="project" value="TreeGrafter"/>
</dbReference>
<evidence type="ECO:0000313" key="19">
    <source>
        <dbReference type="Proteomes" id="UP000270296"/>
    </source>
</evidence>
<dbReference type="GO" id="GO:0005929">
    <property type="term" value="C:cilium"/>
    <property type="evidence" value="ECO:0007669"/>
    <property type="project" value="UniProtKB-SubCell"/>
</dbReference>
<evidence type="ECO:0000256" key="14">
    <source>
        <dbReference type="ARBA" id="ARBA00023242"/>
    </source>
</evidence>
<dbReference type="OrthoDB" id="5599713at2759"/>
<dbReference type="WBParaSite" id="SBAD_0001052301-mRNA-1">
    <property type="protein sequence ID" value="SBAD_0001052301-mRNA-1"/>
    <property type="gene ID" value="SBAD_0001052301"/>
</dbReference>
<comment type="similarity">
    <text evidence="7">Belongs to the folliculin family.</text>
</comment>
<dbReference type="GO" id="GO:0005829">
    <property type="term" value="C:cytosol"/>
    <property type="evidence" value="ECO:0007669"/>
    <property type="project" value="UniProtKB-SubCell"/>
</dbReference>
<dbReference type="Gene3D" id="1.10.10.1730">
    <property type="entry name" value="Folliculin"/>
    <property type="match status" value="1"/>
</dbReference>
<evidence type="ECO:0000256" key="5">
    <source>
        <dbReference type="ARBA" id="ARBA00004514"/>
    </source>
</evidence>
<evidence type="ECO:0000256" key="3">
    <source>
        <dbReference type="ARBA" id="ARBA00004186"/>
    </source>
</evidence>
<accession>A0A183J2R2</accession>
<keyword evidence="9" id="KW-0343">GTPase activation</keyword>
<proteinExistence type="inferred from homology"/>
<dbReference type="InterPro" id="IPR021713">
    <property type="entry name" value="Folliculin"/>
</dbReference>
<dbReference type="PROSITE" id="PS51834">
    <property type="entry name" value="DENN_FLCN_SMCR8"/>
    <property type="match status" value="1"/>
</dbReference>
<gene>
    <name evidence="18" type="ORF">SBAD_LOCUS10160</name>
</gene>
<comment type="subcellular location">
    <subcellularLocation>
        <location evidence="2">Cell projection</location>
        <location evidence="2">Cilium</location>
    </subcellularLocation>
    <subcellularLocation>
        <location evidence="4">Cytoplasm</location>
        <location evidence="4">Cytoskeleton</location>
        <location evidence="4">Microtubule organizing center</location>
        <location evidence="4">Centrosome</location>
    </subcellularLocation>
    <subcellularLocation>
        <location evidence="3">Cytoplasm</location>
        <location evidence="3">Cytoskeleton</location>
        <location evidence="3">Spindle</location>
    </subcellularLocation>
    <subcellularLocation>
        <location evidence="5">Cytoplasm</location>
        <location evidence="5">Cytosol</location>
    </subcellularLocation>
    <subcellularLocation>
        <location evidence="6">Lysosome membrane</location>
    </subcellularLocation>
    <subcellularLocation>
        <location evidence="1">Nucleus</location>
    </subcellularLocation>
</comment>
<dbReference type="AlphaFoldDB" id="A0A183J2R2"/>
<feature type="region of interest" description="Disordered" evidence="16">
    <location>
        <begin position="63"/>
        <end position="85"/>
    </location>
</feature>
<sequence length="583" mass="65428">MDAVVGVCHFCEMHGPRVLFCCQPYRDETPPECCESRDEQPFYGNLECLRTMAGVNVVDSKATGTPIASSTNDDKQQTSSMTSSAAEKLSHQHQGTCKACQSMPSTKPGFLVNDHQNRISFVGSQYPYQAEVLDIVRQACLRSLSCEVCPSREGPIFFGDLQYGYCLCYTFTLKNFRARGFQHLYSLIIVTMDKLLLLNNFDFFVDSLKVIAENLQRKATKVFESERGQDQELNMTAMGRVALLPNGFFRERANSGSFSPRSLIDLTLDPEIFLKLNRCFVWLLRKQNERCVETLLEGLPCEDQVVEMESQNSVEPTNSASSFTRSEVNGSFSECCLDGLTSVTDGSGSGGGPKANIPEDCSYPLKMLRRVFGCLGADEFKSLLFHLLIGNQVIVKSDSERVTKLCLDGLSFLLPRGCCRTVYYSKRYLELWYCNLLGLVVSSKLPKNSVENSYALLEAKAVDSPSDGPLDFSLVSVKASLFTPHIDPPQLVRQYTSLISSADLTLPVVARTITAVKCEWMNKTKLYFIVLKQFSDNESCARLRWRSVTKCKIEDELLVKFWLAGLSRNFKNFVFSTCSHLQR</sequence>
<reference evidence="20" key="1">
    <citation type="submission" date="2016-06" db="UniProtKB">
        <authorList>
            <consortium name="WormBaseParasite"/>
        </authorList>
    </citation>
    <scope>IDENTIFICATION</scope>
</reference>
<evidence type="ECO:0000256" key="10">
    <source>
        <dbReference type="ARBA" id="ARBA00022490"/>
    </source>
</evidence>
<evidence type="ECO:0000256" key="4">
    <source>
        <dbReference type="ARBA" id="ARBA00004300"/>
    </source>
</evidence>
<dbReference type="Pfam" id="PF16692">
    <property type="entry name" value="Folliculin_C"/>
    <property type="match status" value="1"/>
</dbReference>
<dbReference type="EMBL" id="UZAM01013703">
    <property type="protein sequence ID" value="VDP29518.1"/>
    <property type="molecule type" value="Genomic_DNA"/>
</dbReference>